<dbReference type="GO" id="GO:0006355">
    <property type="term" value="P:regulation of DNA-templated transcription"/>
    <property type="evidence" value="ECO:0007669"/>
    <property type="project" value="UniProtKB-UniRule"/>
</dbReference>
<dbReference type="NCBIfam" id="NF001030">
    <property type="entry name" value="PRK00110.1"/>
    <property type="match status" value="1"/>
</dbReference>
<dbReference type="RefSeq" id="WP_062507445.1">
    <property type="nucleotide sequence ID" value="NZ_BAQZ01000015.1"/>
</dbReference>
<comment type="caution">
    <text evidence="9">The sequence shown here is derived from an EMBL/GenBank/DDBJ whole genome shotgun (WGS) entry which is preliminary data.</text>
</comment>
<evidence type="ECO:0000256" key="2">
    <source>
        <dbReference type="ARBA" id="ARBA00022490"/>
    </source>
</evidence>
<dbReference type="GO" id="GO:0005829">
    <property type="term" value="C:cytosol"/>
    <property type="evidence" value="ECO:0007669"/>
    <property type="project" value="TreeGrafter"/>
</dbReference>
<gene>
    <name evidence="9" type="ORF">GRO01_03710</name>
</gene>
<dbReference type="Gene3D" id="1.10.10.200">
    <property type="match status" value="1"/>
</dbReference>
<dbReference type="EMBL" id="BJLY01000001">
    <property type="protein sequence ID" value="GEB02795.1"/>
    <property type="molecule type" value="Genomic_DNA"/>
</dbReference>
<keyword evidence="10" id="KW-1185">Reference proteome</keyword>
<keyword evidence="2 6" id="KW-0963">Cytoplasm</keyword>
<evidence type="ECO:0000313" key="9">
    <source>
        <dbReference type="EMBL" id="GEB02795.1"/>
    </source>
</evidence>
<comment type="subcellular location">
    <subcellularLocation>
        <location evidence="6">Cytoplasm</location>
    </subcellularLocation>
</comment>
<dbReference type="InterPro" id="IPR026564">
    <property type="entry name" value="Transcrip_reg_TACO1-like_dom3"/>
</dbReference>
<dbReference type="Proteomes" id="UP000320772">
    <property type="component" value="Unassembled WGS sequence"/>
</dbReference>
<feature type="domain" description="TACO1/YebC-like second and third" evidence="7">
    <location>
        <begin position="82"/>
        <end position="237"/>
    </location>
</feature>
<keyword evidence="3 6" id="KW-0805">Transcription regulation</keyword>
<dbReference type="InterPro" id="IPR029072">
    <property type="entry name" value="YebC-like"/>
</dbReference>
<proteinExistence type="inferred from homology"/>
<sequence length="249" mass="27000">MAGHSQFKNIMHRKGAQDAKRAKQFAKVLREITVATRSGLPDPASNPRLRAAISMAREVNMPKDNVERAIKKASGAAGGDDYVEVRYEGYGPAGVALIVEGLTDNRNRTAGEVRAAFSKHGGSLGETNSVSFMFQRLGVISYPLDVASEDEMLEAAIEAGADNAETTEEGHEVTCAMENFFAVRDALESRFGEAQSSKLDWRPENSVTLDEDKARSVMKLIDVLEDSDDIQAVYANFDIPDDVAEALAA</sequence>
<dbReference type="PANTHER" id="PTHR12532:SF6">
    <property type="entry name" value="TRANSCRIPTIONAL REGULATORY PROTEIN YEBC-RELATED"/>
    <property type="match status" value="1"/>
</dbReference>
<evidence type="ECO:0000256" key="6">
    <source>
        <dbReference type="HAMAP-Rule" id="MF_00693"/>
    </source>
</evidence>
<evidence type="ECO:0000259" key="7">
    <source>
        <dbReference type="Pfam" id="PF01709"/>
    </source>
</evidence>
<dbReference type="NCBIfam" id="TIGR01033">
    <property type="entry name" value="YebC/PmpR family DNA-binding transcriptional regulator"/>
    <property type="match status" value="1"/>
</dbReference>
<evidence type="ECO:0000256" key="4">
    <source>
        <dbReference type="ARBA" id="ARBA00023125"/>
    </source>
</evidence>
<dbReference type="InterPro" id="IPR002876">
    <property type="entry name" value="Transcrip_reg_TACO1-like"/>
</dbReference>
<keyword evidence="5 6" id="KW-0804">Transcription</keyword>
<evidence type="ECO:0000313" key="10">
    <source>
        <dbReference type="Proteomes" id="UP000320772"/>
    </source>
</evidence>
<name>A0A4Y3M2E2_9PROT</name>
<organism evidence="9 10">
    <name type="scientific">Gluconobacter roseus NBRC 3990</name>
    <dbReference type="NCBI Taxonomy" id="1307950"/>
    <lineage>
        <taxon>Bacteria</taxon>
        <taxon>Pseudomonadati</taxon>
        <taxon>Pseudomonadota</taxon>
        <taxon>Alphaproteobacteria</taxon>
        <taxon>Acetobacterales</taxon>
        <taxon>Acetobacteraceae</taxon>
        <taxon>Gluconobacter</taxon>
    </lineage>
</organism>
<dbReference type="Gene3D" id="3.30.70.980">
    <property type="match status" value="2"/>
</dbReference>
<dbReference type="PANTHER" id="PTHR12532">
    <property type="entry name" value="TRANSLATIONAL ACTIVATOR OF CYTOCHROME C OXIDASE 1"/>
    <property type="match status" value="1"/>
</dbReference>
<evidence type="ECO:0000256" key="5">
    <source>
        <dbReference type="ARBA" id="ARBA00023163"/>
    </source>
</evidence>
<comment type="similarity">
    <text evidence="1 6">Belongs to the TACO1 family.</text>
</comment>
<reference evidence="9 10" key="1">
    <citation type="submission" date="2019-06" db="EMBL/GenBank/DDBJ databases">
        <title>Whole genome shotgun sequence of Gluconobacter roseus NBRC 3990.</title>
        <authorList>
            <person name="Hosoyama A."/>
            <person name="Uohara A."/>
            <person name="Ohji S."/>
            <person name="Ichikawa N."/>
        </authorList>
    </citation>
    <scope>NUCLEOTIDE SEQUENCE [LARGE SCALE GENOMIC DNA]</scope>
    <source>
        <strain evidence="9 10">NBRC 3990</strain>
    </source>
</reference>
<accession>A0A4Y3M2E2</accession>
<evidence type="ECO:0000259" key="8">
    <source>
        <dbReference type="Pfam" id="PF20772"/>
    </source>
</evidence>
<dbReference type="Pfam" id="PF20772">
    <property type="entry name" value="TACO1_YebC_N"/>
    <property type="match status" value="1"/>
</dbReference>
<feature type="domain" description="TACO1/YebC-like N-terminal" evidence="8">
    <location>
        <begin position="5"/>
        <end position="75"/>
    </location>
</feature>
<keyword evidence="4 6" id="KW-0238">DNA-binding</keyword>
<dbReference type="AlphaFoldDB" id="A0A4Y3M2E2"/>
<dbReference type="InterPro" id="IPR049083">
    <property type="entry name" value="TACO1_YebC_N"/>
</dbReference>
<protein>
    <recommendedName>
        <fullName evidence="6">Probable transcriptional regulatory protein GRO01_03710</fullName>
    </recommendedName>
</protein>
<dbReference type="Pfam" id="PF01709">
    <property type="entry name" value="Transcrip_reg"/>
    <property type="match status" value="1"/>
</dbReference>
<evidence type="ECO:0000256" key="1">
    <source>
        <dbReference type="ARBA" id="ARBA00008724"/>
    </source>
</evidence>
<evidence type="ECO:0000256" key="3">
    <source>
        <dbReference type="ARBA" id="ARBA00023015"/>
    </source>
</evidence>
<dbReference type="GO" id="GO:0003677">
    <property type="term" value="F:DNA binding"/>
    <property type="evidence" value="ECO:0007669"/>
    <property type="project" value="UniProtKB-UniRule"/>
</dbReference>
<dbReference type="SUPFAM" id="SSF75625">
    <property type="entry name" value="YebC-like"/>
    <property type="match status" value="1"/>
</dbReference>
<dbReference type="NCBIfam" id="NF009044">
    <property type="entry name" value="PRK12378.1"/>
    <property type="match status" value="1"/>
</dbReference>
<dbReference type="FunFam" id="1.10.10.200:FF:000002">
    <property type="entry name" value="Probable transcriptional regulatory protein CLM62_37755"/>
    <property type="match status" value="1"/>
</dbReference>
<dbReference type="InterPro" id="IPR017856">
    <property type="entry name" value="Integrase-like_N"/>
</dbReference>
<dbReference type="STRING" id="586239.AD943_01765"/>
<dbReference type="HAMAP" id="MF_00693">
    <property type="entry name" value="Transcrip_reg_TACO1"/>
    <property type="match status" value="1"/>
</dbReference>
<dbReference type="InterPro" id="IPR048300">
    <property type="entry name" value="TACO1_YebC-like_2nd/3rd_dom"/>
</dbReference>